<dbReference type="SMART" id="SM00978">
    <property type="entry name" value="Tim44"/>
    <property type="match status" value="1"/>
</dbReference>
<dbReference type="Pfam" id="PF04280">
    <property type="entry name" value="Tim44"/>
    <property type="match status" value="1"/>
</dbReference>
<dbReference type="RefSeq" id="WP_273928069.1">
    <property type="nucleotide sequence ID" value="NZ_JAQSIO010000007.1"/>
</dbReference>
<name>A0ABT5MKE9_9BURK</name>
<keyword evidence="6" id="KW-1185">Reference proteome</keyword>
<feature type="domain" description="Tim44-like" evidence="4">
    <location>
        <begin position="211"/>
        <end position="346"/>
    </location>
</feature>
<dbReference type="Proteomes" id="UP001528672">
    <property type="component" value="Unassembled WGS sequence"/>
</dbReference>
<feature type="chain" id="PRO_5045604237" evidence="3">
    <location>
        <begin position="23"/>
        <end position="348"/>
    </location>
</feature>
<evidence type="ECO:0000313" key="5">
    <source>
        <dbReference type="EMBL" id="MDD0816362.1"/>
    </source>
</evidence>
<organism evidence="5 6">
    <name type="scientific">Curvibacter microcysteis</name>
    <dbReference type="NCBI Taxonomy" id="3026419"/>
    <lineage>
        <taxon>Bacteria</taxon>
        <taxon>Pseudomonadati</taxon>
        <taxon>Pseudomonadota</taxon>
        <taxon>Betaproteobacteria</taxon>
        <taxon>Burkholderiales</taxon>
        <taxon>Comamonadaceae</taxon>
        <taxon>Curvibacter</taxon>
    </lineage>
</organism>
<accession>A0ABT5MKE9</accession>
<feature type="compositionally biased region" description="Low complexity" evidence="1">
    <location>
        <begin position="44"/>
        <end position="84"/>
    </location>
</feature>
<evidence type="ECO:0000256" key="1">
    <source>
        <dbReference type="SAM" id="MobiDB-lite"/>
    </source>
</evidence>
<feature type="region of interest" description="Disordered" evidence="1">
    <location>
        <begin position="27"/>
        <end position="84"/>
    </location>
</feature>
<keyword evidence="2" id="KW-1133">Transmembrane helix</keyword>
<protein>
    <submittedName>
        <fullName evidence="5">Tim44-like domain-containing protein</fullName>
    </submittedName>
</protein>
<dbReference type="InterPro" id="IPR007379">
    <property type="entry name" value="Tim44-like_dom"/>
</dbReference>
<dbReference type="EMBL" id="JAQSIO010000007">
    <property type="protein sequence ID" value="MDD0816362.1"/>
    <property type="molecule type" value="Genomic_DNA"/>
</dbReference>
<evidence type="ECO:0000259" key="4">
    <source>
        <dbReference type="SMART" id="SM00978"/>
    </source>
</evidence>
<sequence length="348" mass="35991">MIKQWSLVLMLALALVGHEAEAARRLGGGKSMGSQSSNVTQRQAAPATPGAPAAAPNATPATPAANPAAAAAPRPATPAPAAAAPKRPWGAMLGGLAAGLGLAWLAHSLGFGEAFGQMLMFGLLAMAIMAVVGFVLSKRRAASQSAASSNSPFAFQGAGNAPASAPVLRQYSPDHVGNDASARPWERHSQFEAPAADASARPQASGVQIGSALAGGSAWAIPAGFDTPGFLDAAKRNFVTLQAAWDRSDLDTLRSMMTDGMLDEIRVQLTEREAHRSGGQNTTDVVMLEAQLLGIEDLGEGYMASVEFSGMIREEPSAGPNPFREVWNMTKPKDGRTGWLVAGVQALQ</sequence>
<feature type="region of interest" description="Disordered" evidence="1">
    <location>
        <begin position="166"/>
        <end position="185"/>
    </location>
</feature>
<keyword evidence="3" id="KW-0732">Signal</keyword>
<comment type="caution">
    <text evidence="5">The sequence shown here is derived from an EMBL/GenBank/DDBJ whole genome shotgun (WGS) entry which is preliminary data.</text>
</comment>
<evidence type="ECO:0000313" key="6">
    <source>
        <dbReference type="Proteomes" id="UP001528672"/>
    </source>
</evidence>
<keyword evidence="2" id="KW-0812">Transmembrane</keyword>
<feature type="transmembrane region" description="Helical" evidence="2">
    <location>
        <begin position="118"/>
        <end position="136"/>
    </location>
</feature>
<gene>
    <name evidence="5" type="ORF">PSQ39_17110</name>
</gene>
<dbReference type="PANTHER" id="PTHR41542">
    <property type="entry name" value="BLL5807 PROTEIN"/>
    <property type="match status" value="1"/>
</dbReference>
<evidence type="ECO:0000256" key="3">
    <source>
        <dbReference type="SAM" id="SignalP"/>
    </source>
</evidence>
<feature type="compositionally biased region" description="Polar residues" evidence="1">
    <location>
        <begin position="32"/>
        <end position="43"/>
    </location>
</feature>
<feature type="transmembrane region" description="Helical" evidence="2">
    <location>
        <begin position="89"/>
        <end position="106"/>
    </location>
</feature>
<dbReference type="SUPFAM" id="SSF54427">
    <property type="entry name" value="NTF2-like"/>
    <property type="match status" value="1"/>
</dbReference>
<evidence type="ECO:0000256" key="2">
    <source>
        <dbReference type="SAM" id="Phobius"/>
    </source>
</evidence>
<dbReference type="Gene3D" id="3.10.450.240">
    <property type="match status" value="1"/>
</dbReference>
<keyword evidence="2" id="KW-0472">Membrane</keyword>
<reference evidence="5 6" key="1">
    <citation type="submission" date="2023-02" db="EMBL/GenBank/DDBJ databases">
        <title>Bacterial whole genome sequence for Curvibacter sp. HBC28.</title>
        <authorList>
            <person name="Le V."/>
            <person name="Ko S.-R."/>
            <person name="Ahn C.-Y."/>
            <person name="Oh H.-M."/>
        </authorList>
    </citation>
    <scope>NUCLEOTIDE SEQUENCE [LARGE SCALE GENOMIC DNA]</scope>
    <source>
        <strain evidence="5 6">HBC28</strain>
    </source>
</reference>
<feature type="signal peptide" evidence="3">
    <location>
        <begin position="1"/>
        <end position="22"/>
    </location>
</feature>
<proteinExistence type="predicted"/>
<dbReference type="PANTHER" id="PTHR41542:SF1">
    <property type="entry name" value="BLL5807 PROTEIN"/>
    <property type="match status" value="1"/>
</dbReference>
<dbReference type="InterPro" id="IPR032710">
    <property type="entry name" value="NTF2-like_dom_sf"/>
</dbReference>